<evidence type="ECO:0000313" key="3">
    <source>
        <dbReference type="Proteomes" id="UP000796880"/>
    </source>
</evidence>
<keyword evidence="3" id="KW-1185">Reference proteome</keyword>
<dbReference type="Gene3D" id="2.80.10.50">
    <property type="match status" value="1"/>
</dbReference>
<feature type="compositionally biased region" description="Polar residues" evidence="1">
    <location>
        <begin position="70"/>
        <end position="88"/>
    </location>
</feature>
<sequence>MEFPYGHHSHSHHHHHNRREEEEEEGRLNYPGPPPPVVSAISPFDQPPPPPPRSYFGRDEEFAPPPPPSQITHVYHSSHSHIPSSQDFNYAEFPPPPPQQPPLDSFGPTSTTTVHHVAHHNHDLGGQESETYHHSHRPHLPSVHHHTHQSLPSDLSYKPTVKVFSKAQPNFSLTIRDGKVILALSDPSDVFQHWYKDEKYSTRVKDEEGFPCFSLINKATGQAMKHSIGATHPVQLVPYVPDFFDESILWSESKDLGDGFRTIRMVNNIRLNVDAFHGDKKSGGVHDGTTIVLWAWNKGDNQRWKIIPYS</sequence>
<evidence type="ECO:0000313" key="2">
    <source>
        <dbReference type="EMBL" id="KAF3441208.1"/>
    </source>
</evidence>
<feature type="compositionally biased region" description="Basic residues" evidence="1">
    <location>
        <begin position="134"/>
        <end position="148"/>
    </location>
</feature>
<organism evidence="2 3">
    <name type="scientific">Rhamnella rubrinervis</name>
    <dbReference type="NCBI Taxonomy" id="2594499"/>
    <lineage>
        <taxon>Eukaryota</taxon>
        <taxon>Viridiplantae</taxon>
        <taxon>Streptophyta</taxon>
        <taxon>Embryophyta</taxon>
        <taxon>Tracheophyta</taxon>
        <taxon>Spermatophyta</taxon>
        <taxon>Magnoliopsida</taxon>
        <taxon>eudicotyledons</taxon>
        <taxon>Gunneridae</taxon>
        <taxon>Pentapetalae</taxon>
        <taxon>rosids</taxon>
        <taxon>fabids</taxon>
        <taxon>Rosales</taxon>
        <taxon>Rhamnaceae</taxon>
        <taxon>rhamnoid group</taxon>
        <taxon>Rhamneae</taxon>
        <taxon>Rhamnella</taxon>
    </lineage>
</organism>
<feature type="region of interest" description="Disordered" evidence="1">
    <location>
        <begin position="1"/>
        <end position="152"/>
    </location>
</feature>
<dbReference type="OrthoDB" id="7769065at2759"/>
<evidence type="ECO:0008006" key="4">
    <source>
        <dbReference type="Google" id="ProtNLM"/>
    </source>
</evidence>
<protein>
    <recommendedName>
        <fullName evidence="4">Ricin B-like lectin R40G3</fullName>
    </recommendedName>
</protein>
<accession>A0A8K0GX77</accession>
<dbReference type="PANTHER" id="PTHR31257:SF2">
    <property type="entry name" value="RICIN B-LIKE LECTIN EULS3"/>
    <property type="match status" value="1"/>
</dbReference>
<dbReference type="InterPro" id="IPR040249">
    <property type="entry name" value="Ricin_B-like_lectin_EULS3-like"/>
</dbReference>
<feature type="compositionally biased region" description="Basic residues" evidence="1">
    <location>
        <begin position="7"/>
        <end position="17"/>
    </location>
</feature>
<dbReference type="CDD" id="cd23431">
    <property type="entry name" value="beta-trefoil_Ricin_AtEULS3-like"/>
    <property type="match status" value="1"/>
</dbReference>
<dbReference type="PANTHER" id="PTHR31257">
    <property type="entry name" value="RICIN B-LIKE LECTIN EULS3"/>
    <property type="match status" value="1"/>
</dbReference>
<name>A0A8K0GX77_9ROSA</name>
<dbReference type="AlphaFoldDB" id="A0A8K0GX77"/>
<feature type="compositionally biased region" description="Basic and acidic residues" evidence="1">
    <location>
        <begin position="120"/>
        <end position="133"/>
    </location>
</feature>
<evidence type="ECO:0000256" key="1">
    <source>
        <dbReference type="SAM" id="MobiDB-lite"/>
    </source>
</evidence>
<reference evidence="2" key="1">
    <citation type="submission" date="2020-03" db="EMBL/GenBank/DDBJ databases">
        <title>A high-quality chromosome-level genome assembly of a woody plant with both climbing and erect habits, Rhamnella rubrinervis.</title>
        <authorList>
            <person name="Lu Z."/>
            <person name="Yang Y."/>
            <person name="Zhu X."/>
            <person name="Sun Y."/>
        </authorList>
    </citation>
    <scope>NUCLEOTIDE SEQUENCE</scope>
    <source>
        <strain evidence="2">BYM</strain>
        <tissue evidence="2">Leaf</tissue>
    </source>
</reference>
<dbReference type="Proteomes" id="UP000796880">
    <property type="component" value="Unassembled WGS sequence"/>
</dbReference>
<gene>
    <name evidence="2" type="ORF">FNV43_RR15121</name>
</gene>
<dbReference type="InterPro" id="IPR035992">
    <property type="entry name" value="Ricin_B-like_lectins"/>
</dbReference>
<proteinExistence type="predicted"/>
<dbReference type="EMBL" id="VOIH02000007">
    <property type="protein sequence ID" value="KAF3441208.1"/>
    <property type="molecule type" value="Genomic_DNA"/>
</dbReference>
<comment type="caution">
    <text evidence="2">The sequence shown here is derived from an EMBL/GenBank/DDBJ whole genome shotgun (WGS) entry which is preliminary data.</text>
</comment>
<dbReference type="SUPFAM" id="SSF50370">
    <property type="entry name" value="Ricin B-like lectins"/>
    <property type="match status" value="1"/>
</dbReference>